<evidence type="ECO:0000256" key="2">
    <source>
        <dbReference type="ARBA" id="ARBA00009986"/>
    </source>
</evidence>
<dbReference type="EMBL" id="JAPVER010000020">
    <property type="protein sequence ID" value="MCZ3366356.1"/>
    <property type="molecule type" value="Genomic_DNA"/>
</dbReference>
<dbReference type="RefSeq" id="WP_048192881.1">
    <property type="nucleotide sequence ID" value="NZ_JAPVER010000020.1"/>
</dbReference>
<dbReference type="PROSITE" id="PS00070">
    <property type="entry name" value="ALDEHYDE_DEHYDR_CYS"/>
    <property type="match status" value="1"/>
</dbReference>
<protein>
    <recommendedName>
        <fullName evidence="5">Lactaldehyde dehydrogenase</fullName>
        <ecNumber evidence="4">1.2.1.22</ecNumber>
    </recommendedName>
</protein>
<evidence type="ECO:0000313" key="13">
    <source>
        <dbReference type="EMBL" id="MCZ3371864.1"/>
    </source>
</evidence>
<dbReference type="InterPro" id="IPR015590">
    <property type="entry name" value="Aldehyde_DH_dom"/>
</dbReference>
<dbReference type="InterPro" id="IPR053404">
    <property type="entry name" value="Lactaldehyde_DH"/>
</dbReference>
<dbReference type="PANTHER" id="PTHR42991">
    <property type="entry name" value="ALDEHYDE DEHYDROGENASE"/>
    <property type="match status" value="1"/>
</dbReference>
<dbReference type="AlphaFoldDB" id="A0A9E5DJW0"/>
<keyword evidence="7" id="KW-0520">NAD</keyword>
<dbReference type="PANTHER" id="PTHR42991:SF1">
    <property type="entry name" value="ALDEHYDE DEHYDROGENASE"/>
    <property type="match status" value="1"/>
</dbReference>
<evidence type="ECO:0000256" key="8">
    <source>
        <dbReference type="ARBA" id="ARBA00049147"/>
    </source>
</evidence>
<dbReference type="InterPro" id="IPR029510">
    <property type="entry name" value="Ald_DH_CS_GLU"/>
</dbReference>
<comment type="subunit">
    <text evidence="3">Homotetramer.</text>
</comment>
<dbReference type="Gene3D" id="3.40.309.10">
    <property type="entry name" value="Aldehyde Dehydrogenase, Chain A, domain 2"/>
    <property type="match status" value="1"/>
</dbReference>
<keyword evidence="14" id="KW-1185">Reference proteome</keyword>
<evidence type="ECO:0000256" key="9">
    <source>
        <dbReference type="PROSITE-ProRule" id="PRU10007"/>
    </source>
</evidence>
<accession>A0A9E5DJW0</accession>
<evidence type="ECO:0000256" key="5">
    <source>
        <dbReference type="ARBA" id="ARBA00019663"/>
    </source>
</evidence>
<evidence type="ECO:0000313" key="12">
    <source>
        <dbReference type="EMBL" id="MCZ3366356.1"/>
    </source>
</evidence>
<gene>
    <name evidence="13" type="ORF">O3H35_04405</name>
    <name evidence="12" type="ORF">O3H54_10740</name>
</gene>
<evidence type="ECO:0000256" key="6">
    <source>
        <dbReference type="ARBA" id="ARBA00023002"/>
    </source>
</evidence>
<proteinExistence type="inferred from homology"/>
<comment type="similarity">
    <text evidence="2 10">Belongs to the aldehyde dehydrogenase family.</text>
</comment>
<dbReference type="InterPro" id="IPR016163">
    <property type="entry name" value="Ald_DH_C"/>
</dbReference>
<dbReference type="FunFam" id="3.40.605.10:FF:000007">
    <property type="entry name" value="NAD/NADP-dependent betaine aldehyde dehydrogenase"/>
    <property type="match status" value="1"/>
</dbReference>
<evidence type="ECO:0000256" key="7">
    <source>
        <dbReference type="ARBA" id="ARBA00023027"/>
    </source>
</evidence>
<keyword evidence="6 10" id="KW-0560">Oxidoreductase</keyword>
<dbReference type="Proteomes" id="UP001068021">
    <property type="component" value="Unassembled WGS sequence"/>
</dbReference>
<evidence type="ECO:0000256" key="3">
    <source>
        <dbReference type="ARBA" id="ARBA00011881"/>
    </source>
</evidence>
<dbReference type="NCBIfam" id="NF040648">
    <property type="entry name" value="lactal_redase_Meth"/>
    <property type="match status" value="1"/>
</dbReference>
<dbReference type="Pfam" id="PF00171">
    <property type="entry name" value="Aldedh"/>
    <property type="match status" value="1"/>
</dbReference>
<evidence type="ECO:0000259" key="11">
    <source>
        <dbReference type="Pfam" id="PF00171"/>
    </source>
</evidence>
<dbReference type="FunFam" id="3.40.309.10:FF:000009">
    <property type="entry name" value="Aldehyde dehydrogenase A"/>
    <property type="match status" value="1"/>
</dbReference>
<dbReference type="EMBL" id="JAPVES010000029">
    <property type="protein sequence ID" value="MCZ3371864.1"/>
    <property type="molecule type" value="Genomic_DNA"/>
</dbReference>
<dbReference type="PROSITE" id="PS00687">
    <property type="entry name" value="ALDEHYDE_DEHYDR_GLU"/>
    <property type="match status" value="1"/>
</dbReference>
<evidence type="ECO:0000313" key="14">
    <source>
        <dbReference type="Proteomes" id="UP001068021"/>
    </source>
</evidence>
<comment type="caution">
    <text evidence="13">The sequence shown here is derived from an EMBL/GenBank/DDBJ whole genome shotgun (WGS) entry which is preliminary data.</text>
</comment>
<organism evidence="13">
    <name type="scientific">Methanobacterium veterum</name>
    <dbReference type="NCBI Taxonomy" id="408577"/>
    <lineage>
        <taxon>Archaea</taxon>
        <taxon>Methanobacteriati</taxon>
        <taxon>Methanobacteriota</taxon>
        <taxon>Methanomada group</taxon>
        <taxon>Methanobacteria</taxon>
        <taxon>Methanobacteriales</taxon>
        <taxon>Methanobacteriaceae</taxon>
        <taxon>Methanobacterium</taxon>
    </lineage>
</organism>
<dbReference type="GO" id="GO:0008911">
    <property type="term" value="F:lactaldehyde dehydrogenase (NAD+) activity"/>
    <property type="evidence" value="ECO:0007669"/>
    <property type="project" value="UniProtKB-EC"/>
</dbReference>
<comment type="pathway">
    <text evidence="1">Cofactor biosynthesis; coenzyme F420 biosynthesis.</text>
</comment>
<dbReference type="InterPro" id="IPR016160">
    <property type="entry name" value="Ald_DH_CS_CYS"/>
</dbReference>
<dbReference type="InterPro" id="IPR051020">
    <property type="entry name" value="ALDH-related_metabolic_enz"/>
</dbReference>
<evidence type="ECO:0000256" key="4">
    <source>
        <dbReference type="ARBA" id="ARBA00013052"/>
    </source>
</evidence>
<evidence type="ECO:0000256" key="10">
    <source>
        <dbReference type="RuleBase" id="RU003345"/>
    </source>
</evidence>
<feature type="domain" description="Aldehyde dehydrogenase" evidence="11">
    <location>
        <begin position="12"/>
        <end position="465"/>
    </location>
</feature>
<sequence>MDMLINGKLMDKTEKIEIRNPFNNEVIDTVPQGNHEDVQNALIAANRAKKALNDLSSREISENLYGIHEELSKNSKSLAKLITIDCGKPIKDSIEEVNRSIQTILLGAEESKRIYGETIPMDACAGGENVIGFTMRLPLGVVAAITPFNYPLNLAIHKVAPAIAAKNSVILKPSMKAPLTALKMAEIMDFYLPDGALNAVTGHGRTIGDEIVTSPVVNKISFTGSVEIGEHISKQAGMKKLTLELGGNDPLIVLEDADIEKAVEAAVRGSYLNAGQVCIGVKRVILDDKIADEFIQKFVNNTKKLVTGDPMDPETDVGPLINKGAAIEVENRVNEAVNDGAELLCGGKREGTLYLPTILDNVDSKMKIVQYETFGPISPIIRINGIDEAVKVANNTKYGLQAGIFTNNINNAMKAVKEIESGGVIVNKPSTYRMDNMPFGGCKMSGLGKEGIKYAIEDMTKTKIVVINPL</sequence>
<reference evidence="13" key="1">
    <citation type="submission" date="2022-12" db="EMBL/GenBank/DDBJ databases">
        <title>Reclassification of two methanogenic archaea species isolated from the Kolyma lowland permafrost.</title>
        <authorList>
            <person name="Trubitsyn V.E."/>
            <person name="Rivkina E.M."/>
            <person name="Shcherbakova V.A."/>
        </authorList>
    </citation>
    <scope>NUCLEOTIDE SEQUENCE</scope>
    <source>
        <strain evidence="12">M2</strain>
        <strain evidence="13">MK4</strain>
    </source>
</reference>
<dbReference type="Proteomes" id="UP001074446">
    <property type="component" value="Unassembled WGS sequence"/>
</dbReference>
<dbReference type="InterPro" id="IPR016162">
    <property type="entry name" value="Ald_DH_N"/>
</dbReference>
<name>A0A9E5DJW0_9EURY</name>
<comment type="catalytic activity">
    <reaction evidence="8">
        <text>(S)-lactaldehyde + NAD(+) + H2O = (S)-lactate + NADH + 2 H(+)</text>
        <dbReference type="Rhea" id="RHEA:14277"/>
        <dbReference type="ChEBI" id="CHEBI:15377"/>
        <dbReference type="ChEBI" id="CHEBI:15378"/>
        <dbReference type="ChEBI" id="CHEBI:16651"/>
        <dbReference type="ChEBI" id="CHEBI:18041"/>
        <dbReference type="ChEBI" id="CHEBI:57540"/>
        <dbReference type="ChEBI" id="CHEBI:57945"/>
        <dbReference type="EC" id="1.2.1.22"/>
    </reaction>
</comment>
<feature type="active site" evidence="9">
    <location>
        <position position="244"/>
    </location>
</feature>
<dbReference type="Gene3D" id="3.40.605.10">
    <property type="entry name" value="Aldehyde Dehydrogenase, Chain A, domain 1"/>
    <property type="match status" value="1"/>
</dbReference>
<evidence type="ECO:0000256" key="1">
    <source>
        <dbReference type="ARBA" id="ARBA00005036"/>
    </source>
</evidence>
<dbReference type="EC" id="1.2.1.22" evidence="4"/>
<dbReference type="SUPFAM" id="SSF53720">
    <property type="entry name" value="ALDH-like"/>
    <property type="match status" value="1"/>
</dbReference>
<dbReference type="InterPro" id="IPR016161">
    <property type="entry name" value="Ald_DH/histidinol_DH"/>
</dbReference>